<comment type="caution">
    <text evidence="7">The sequence shown here is derived from an EMBL/GenBank/DDBJ whole genome shotgun (WGS) entry which is preliminary data.</text>
</comment>
<reference evidence="7" key="1">
    <citation type="submission" date="2022-11" db="EMBL/GenBank/DDBJ databases">
        <authorList>
            <person name="Petersen C."/>
        </authorList>
    </citation>
    <scope>NUCLEOTIDE SEQUENCE</scope>
    <source>
        <strain evidence="7">IBT 23319</strain>
    </source>
</reference>
<dbReference type="Pfam" id="PF02535">
    <property type="entry name" value="Zip"/>
    <property type="match status" value="2"/>
</dbReference>
<dbReference type="OrthoDB" id="262547at2759"/>
<dbReference type="InterPro" id="IPR003689">
    <property type="entry name" value="ZIP"/>
</dbReference>
<feature type="region of interest" description="Disordered" evidence="5">
    <location>
        <begin position="126"/>
        <end position="181"/>
    </location>
</feature>
<evidence type="ECO:0000256" key="6">
    <source>
        <dbReference type="SAM" id="Phobius"/>
    </source>
</evidence>
<dbReference type="EMBL" id="JAPQKT010000003">
    <property type="protein sequence ID" value="KAJ5234700.1"/>
    <property type="molecule type" value="Genomic_DNA"/>
</dbReference>
<dbReference type="PROSITE" id="PS51257">
    <property type="entry name" value="PROKAR_LIPOPROTEIN"/>
    <property type="match status" value="1"/>
</dbReference>
<proteinExistence type="predicted"/>
<dbReference type="RefSeq" id="XP_056502200.1">
    <property type="nucleotide sequence ID" value="XM_056642788.1"/>
</dbReference>
<feature type="compositionally biased region" description="Basic and acidic residues" evidence="5">
    <location>
        <begin position="126"/>
        <end position="150"/>
    </location>
</feature>
<keyword evidence="8" id="KW-1185">Reference proteome</keyword>
<feature type="transmembrane region" description="Helical" evidence="6">
    <location>
        <begin position="501"/>
        <end position="519"/>
    </location>
</feature>
<evidence type="ECO:0000313" key="8">
    <source>
        <dbReference type="Proteomes" id="UP001147733"/>
    </source>
</evidence>
<gene>
    <name evidence="7" type="ORF">N7469_003868</name>
</gene>
<dbReference type="GeneID" id="81381955"/>
<comment type="subcellular location">
    <subcellularLocation>
        <location evidence="1">Membrane</location>
        <topology evidence="1">Multi-pass membrane protein</topology>
    </subcellularLocation>
</comment>
<feature type="transmembrane region" description="Helical" evidence="6">
    <location>
        <begin position="363"/>
        <end position="380"/>
    </location>
</feature>
<dbReference type="Proteomes" id="UP001147733">
    <property type="component" value="Unassembled WGS sequence"/>
</dbReference>
<dbReference type="GO" id="GO:0016020">
    <property type="term" value="C:membrane"/>
    <property type="evidence" value="ECO:0007669"/>
    <property type="project" value="UniProtKB-SubCell"/>
</dbReference>
<feature type="transmembrane region" description="Helical" evidence="6">
    <location>
        <begin position="435"/>
        <end position="455"/>
    </location>
</feature>
<feature type="transmembrane region" description="Helical" evidence="6">
    <location>
        <begin position="467"/>
        <end position="489"/>
    </location>
</feature>
<accession>A0A9W9TQ17</accession>
<evidence type="ECO:0000256" key="3">
    <source>
        <dbReference type="ARBA" id="ARBA00022989"/>
    </source>
</evidence>
<reference evidence="7" key="2">
    <citation type="journal article" date="2023" name="IMA Fungus">
        <title>Comparative genomic study of the Penicillium genus elucidates a diverse pangenome and 15 lateral gene transfer events.</title>
        <authorList>
            <person name="Petersen C."/>
            <person name="Sorensen T."/>
            <person name="Nielsen M.R."/>
            <person name="Sondergaard T.E."/>
            <person name="Sorensen J.L."/>
            <person name="Fitzpatrick D.A."/>
            <person name="Frisvad J.C."/>
            <person name="Nielsen K.L."/>
        </authorList>
    </citation>
    <scope>NUCLEOTIDE SEQUENCE</scope>
    <source>
        <strain evidence="7">IBT 23319</strain>
    </source>
</reference>
<organism evidence="7 8">
    <name type="scientific">Penicillium citrinum</name>
    <dbReference type="NCBI Taxonomy" id="5077"/>
    <lineage>
        <taxon>Eukaryota</taxon>
        <taxon>Fungi</taxon>
        <taxon>Dikarya</taxon>
        <taxon>Ascomycota</taxon>
        <taxon>Pezizomycotina</taxon>
        <taxon>Eurotiomycetes</taxon>
        <taxon>Eurotiomycetidae</taxon>
        <taxon>Eurotiales</taxon>
        <taxon>Aspergillaceae</taxon>
        <taxon>Penicillium</taxon>
    </lineage>
</organism>
<dbReference type="GO" id="GO:0005385">
    <property type="term" value="F:zinc ion transmembrane transporter activity"/>
    <property type="evidence" value="ECO:0007669"/>
    <property type="project" value="TreeGrafter"/>
</dbReference>
<dbReference type="PANTHER" id="PTHR11040:SF210">
    <property type="entry name" value="ZINC-REGULATED TRANSPORTER 3"/>
    <property type="match status" value="1"/>
</dbReference>
<evidence type="ECO:0000256" key="5">
    <source>
        <dbReference type="SAM" id="MobiDB-lite"/>
    </source>
</evidence>
<keyword evidence="3 6" id="KW-1133">Transmembrane helix</keyword>
<keyword evidence="4 6" id="KW-0472">Membrane</keyword>
<evidence type="ECO:0000256" key="1">
    <source>
        <dbReference type="ARBA" id="ARBA00004141"/>
    </source>
</evidence>
<protein>
    <recommendedName>
        <fullName evidence="9">Zinc/iron permease</fullName>
    </recommendedName>
</protein>
<name>A0A9W9TQ17_PENCI</name>
<dbReference type="AlphaFoldDB" id="A0A9W9TQ17"/>
<evidence type="ECO:0000256" key="4">
    <source>
        <dbReference type="ARBA" id="ARBA00023136"/>
    </source>
</evidence>
<dbReference type="PANTHER" id="PTHR11040">
    <property type="entry name" value="ZINC/IRON TRANSPORTER"/>
    <property type="match status" value="1"/>
</dbReference>
<feature type="transmembrane region" description="Helical" evidence="6">
    <location>
        <begin position="6"/>
        <end position="28"/>
    </location>
</feature>
<evidence type="ECO:0008006" key="9">
    <source>
        <dbReference type="Google" id="ProtNLM"/>
    </source>
</evidence>
<feature type="transmembrane region" description="Helical" evidence="6">
    <location>
        <begin position="87"/>
        <end position="105"/>
    </location>
</feature>
<sequence length="521" mass="55478">MAANDLRGWIMSGVSGVACVLGSAVICVDLVLRRVSHHKSFQIANSNNFLSASLCLSAGVMLFTSLYSMLPTSQDYLTRAGFSPSASAYILIGLFLGGVVVIRILSGFIHRFIPSHVVDCAHSHGGAEMEMDPERGESQSGGGDHHDQHNNHTNTHNHKMNGNTERTPLLRPPNRSHSFKSTPAILQRTAVGSHSVKRESLQAMLTRRITSLVGSPKPRCDENGPCYGFSQTCGRECTKVFSPEMGPASASADTDGITYPAPAPPHRSISVQNTNVTESAPDDFVTTSDTGYYDAIASQHALHHTAGTCSSSPHHKPHSEHTFHVDIDAHSDHDHAGIHEDPNSDIAKMAGDSTHHHHVPQNAFLSIGLQTVVAIALHKLPEGFITYATNHASPTLGLTVFLALFIHNIVEGFAMALPLYLALNSRLKAMFWSSLLGGISQPLGAGIAALWIWGSGRSSHDAHGPSWGVYGGMFAVTAGVMTSVALSLFSEGLGLTHHRSMGIGFAVAGMGLMGVSFALTA</sequence>
<feature type="transmembrane region" description="Helical" evidence="6">
    <location>
        <begin position="49"/>
        <end position="67"/>
    </location>
</feature>
<evidence type="ECO:0000256" key="2">
    <source>
        <dbReference type="ARBA" id="ARBA00022692"/>
    </source>
</evidence>
<evidence type="ECO:0000313" key="7">
    <source>
        <dbReference type="EMBL" id="KAJ5234700.1"/>
    </source>
</evidence>
<keyword evidence="2 6" id="KW-0812">Transmembrane</keyword>
<feature type="transmembrane region" description="Helical" evidence="6">
    <location>
        <begin position="400"/>
        <end position="423"/>
    </location>
</feature>